<dbReference type="Proteomes" id="UP000791080">
    <property type="component" value="Unassembled WGS sequence"/>
</dbReference>
<reference evidence="3 4" key="1">
    <citation type="submission" date="2022-06" db="EMBL/GenBank/DDBJ databases">
        <title>Genomic Encyclopedia of Type Strains, Phase I: the one thousand microbial genomes (KMG-I) project.</title>
        <authorList>
            <person name="Kyrpides N."/>
        </authorList>
    </citation>
    <scope>NUCLEOTIDE SEQUENCE [LARGE SCALE GENOMIC DNA]</scope>
    <source>
        <strain evidence="3 4">DSM 43889</strain>
    </source>
</reference>
<evidence type="ECO:0000313" key="3">
    <source>
        <dbReference type="EMBL" id="MCP2329947.1"/>
    </source>
</evidence>
<comment type="caution">
    <text evidence="3">The sequence shown here is derived from an EMBL/GenBank/DDBJ whole genome shotgun (WGS) entry which is preliminary data.</text>
</comment>
<dbReference type="PANTHER" id="PTHR24094:SF15">
    <property type="entry name" value="AMP-DEPENDENT SYNTHETASE_LIGASE DOMAIN-CONTAINING PROTEIN-RELATED"/>
    <property type="match status" value="1"/>
</dbReference>
<organism evidence="3 4">
    <name type="scientific">Actinoalloteichus caeruleus DSM 43889</name>
    <dbReference type="NCBI Taxonomy" id="1120930"/>
    <lineage>
        <taxon>Bacteria</taxon>
        <taxon>Bacillati</taxon>
        <taxon>Actinomycetota</taxon>
        <taxon>Actinomycetes</taxon>
        <taxon>Pseudonocardiales</taxon>
        <taxon>Pseudonocardiaceae</taxon>
        <taxon>Actinoalloteichus</taxon>
        <taxon>Actinoalloteichus cyanogriseus</taxon>
    </lineage>
</organism>
<dbReference type="Pfam" id="PF07510">
    <property type="entry name" value="GmrSD_C"/>
    <property type="match status" value="1"/>
</dbReference>
<dbReference type="RefSeq" id="WP_026418764.1">
    <property type="nucleotide sequence ID" value="NZ_AUBJ02000001.1"/>
</dbReference>
<gene>
    <name evidence="3" type="ORF">G443_000217</name>
</gene>
<evidence type="ECO:0000259" key="2">
    <source>
        <dbReference type="Pfam" id="PF07510"/>
    </source>
</evidence>
<accession>A0ABT1JBS1</accession>
<dbReference type="InterPro" id="IPR011089">
    <property type="entry name" value="GmrSD_C"/>
</dbReference>
<sequence length="235" mass="26168">MTGQSRSGGKQQNTTVRSVLITLVAVALVVVGYVARDHLPFLDDQEQEIGSGQGAPTPGDADGAAALLDELEIAAERPMRGYSRDRFRHWISQGDNCNTRETVLVRDGVDVVTDEECRSQSGTWHSVYDDEEFDDASDLDIDHVVPLAAGWRSGADEWDDERRERFANDLDTPQLIAVSASSNRAKGDQTPDQWKPPATGYWCTYAQDWIAVKHHWELTVTEPERAALLEMLDHC</sequence>
<proteinExistence type="predicted"/>
<evidence type="ECO:0000256" key="1">
    <source>
        <dbReference type="SAM" id="Phobius"/>
    </source>
</evidence>
<keyword evidence="1" id="KW-0472">Membrane</keyword>
<protein>
    <recommendedName>
        <fullName evidence="2">GmrSD restriction endonucleases C-terminal domain-containing protein</fullName>
    </recommendedName>
</protein>
<dbReference type="EMBL" id="AUBJ02000001">
    <property type="protein sequence ID" value="MCP2329947.1"/>
    <property type="molecule type" value="Genomic_DNA"/>
</dbReference>
<keyword evidence="4" id="KW-1185">Reference proteome</keyword>
<keyword evidence="1" id="KW-1133">Transmembrane helix</keyword>
<evidence type="ECO:0000313" key="4">
    <source>
        <dbReference type="Proteomes" id="UP000791080"/>
    </source>
</evidence>
<keyword evidence="1" id="KW-0812">Transmembrane</keyword>
<feature type="transmembrane region" description="Helical" evidence="1">
    <location>
        <begin position="16"/>
        <end position="35"/>
    </location>
</feature>
<feature type="domain" description="GmrSD restriction endonucleases C-terminal" evidence="2">
    <location>
        <begin position="125"/>
        <end position="230"/>
    </location>
</feature>
<dbReference type="PANTHER" id="PTHR24094">
    <property type="entry name" value="SECRETED PROTEIN"/>
    <property type="match status" value="1"/>
</dbReference>
<name>A0ABT1JBS1_ACTCY</name>